<dbReference type="RefSeq" id="WP_135525297.1">
    <property type="nucleotide sequence ID" value="NZ_SRLH01000002.1"/>
</dbReference>
<dbReference type="NCBIfam" id="TIGR03187">
    <property type="entry name" value="DGQHR"/>
    <property type="match status" value="1"/>
</dbReference>
<accession>A0A4Z0LB70</accession>
<protein>
    <submittedName>
        <fullName evidence="1">DGQHR domain-containing protein</fullName>
    </submittedName>
</protein>
<dbReference type="OrthoDB" id="9789139at2"/>
<keyword evidence="2" id="KW-1185">Reference proteome</keyword>
<organism evidence="1 2">
    <name type="scientific">Flavobacterium humi</name>
    <dbReference type="NCBI Taxonomy" id="2562683"/>
    <lineage>
        <taxon>Bacteria</taxon>
        <taxon>Pseudomonadati</taxon>
        <taxon>Bacteroidota</taxon>
        <taxon>Flavobacteriia</taxon>
        <taxon>Flavobacteriales</taxon>
        <taxon>Flavobacteriaceae</taxon>
        <taxon>Flavobacterium</taxon>
    </lineage>
</organism>
<proteinExistence type="predicted"/>
<dbReference type="Proteomes" id="UP000297407">
    <property type="component" value="Unassembled WGS sequence"/>
</dbReference>
<dbReference type="InterPro" id="IPR017601">
    <property type="entry name" value="DGQHR-contain_dom"/>
</dbReference>
<evidence type="ECO:0000313" key="2">
    <source>
        <dbReference type="Proteomes" id="UP000297407"/>
    </source>
</evidence>
<dbReference type="AlphaFoldDB" id="A0A4Z0LB70"/>
<name>A0A4Z0LB70_9FLAO</name>
<reference evidence="1 2" key="1">
    <citation type="submission" date="2019-04" db="EMBL/GenBank/DDBJ databases">
        <title>Flavobacterium sp. strain DS2-A Genome sequencing and assembly.</title>
        <authorList>
            <person name="Kim I."/>
        </authorList>
    </citation>
    <scope>NUCLEOTIDE SEQUENCE [LARGE SCALE GENOMIC DNA]</scope>
    <source>
        <strain evidence="1 2">DS2-A</strain>
    </source>
</reference>
<dbReference type="InterPro" id="IPR017642">
    <property type="entry name" value="DNA_S_mod_DndB"/>
</dbReference>
<dbReference type="EMBL" id="SRLH01000002">
    <property type="protein sequence ID" value="TGD58987.1"/>
    <property type="molecule type" value="Genomic_DNA"/>
</dbReference>
<dbReference type="CDD" id="cd16414">
    <property type="entry name" value="dndB_like"/>
    <property type="match status" value="1"/>
</dbReference>
<dbReference type="Pfam" id="PF14072">
    <property type="entry name" value="DndB"/>
    <property type="match status" value="1"/>
</dbReference>
<sequence length="414" mass="48274">MKIPALKANIGSWNYYVTTLTFEQISIFVSKIDDQLYKSESLQDLIQRSITNNYVSIKEYILNQPDVFFNSLVLAVYDDYPDWREIEFKYESGEETYQMGLLEFPSNHKVFPVDGQHRVEGIKASLLVNPQLKDQKIAAIFIGHKNDEEGKQKTRRLFTTLNRYAKPVSLDDIIALDEDDSVAIVTRYLLEEYELFAGKRIIYAKQKAIPPTNKEAITSIITLYQANLEIFKIFYEAKFEKKATQKLLIEYLKFRPSNEIIHEFTTFTISFWDAFKTELAFISEYLIQTNSAAQNYRNNDTGGNLVFRPIGFLPLVKSSLLIYKREGKSFTEIFQRYNNVNFNLDTKPWHYVAWNPIEHKMVMSSDSVIQLLLLYLYNSEILEAKETKKLKEGYAAKISYENPNLDDVLNDIQQ</sequence>
<evidence type="ECO:0000313" key="1">
    <source>
        <dbReference type="EMBL" id="TGD58987.1"/>
    </source>
</evidence>
<comment type="caution">
    <text evidence="1">The sequence shown here is derived from an EMBL/GenBank/DDBJ whole genome shotgun (WGS) entry which is preliminary data.</text>
</comment>
<gene>
    <name evidence="1" type="ORF">E4635_03815</name>
</gene>